<dbReference type="Gene3D" id="3.40.50.150">
    <property type="entry name" value="Vaccinia Virus protein VP39"/>
    <property type="match status" value="1"/>
</dbReference>
<keyword evidence="2" id="KW-0949">S-adenosyl-L-methionine</keyword>
<proteinExistence type="predicted"/>
<protein>
    <submittedName>
        <fullName evidence="3">Staphylopine biosynthesis enzyme CntL</fullName>
    </submittedName>
</protein>
<evidence type="ECO:0000313" key="3">
    <source>
        <dbReference type="EMBL" id="MBU6113888.1"/>
    </source>
</evidence>
<sequence length="274" mass="31838">MKEIQKEKNIELALLNYLEKFEYLYKKVINDYSYIGKLEILIDEYSEFILDERYKDAYLRWNDVAEKSHISMTLADMTSKCVKQVENIRARRLLDGKVSTSGYFDNIEHCINEEFGQFEIHSNDKVLLIGSGAYPMTLVQIAEETNAQVIGIDIDQDALIFGKAVVKRLAPDKDIRITNQSVSELEDISEVTHIIFSSTVSMKYEILDELYQLTNKDVVVAMRYGNGFKSIFNYPKINVNPEKWECIQTCIQDNQIFDIALYRKVNKGEVRQHE</sequence>
<evidence type="ECO:0000256" key="1">
    <source>
        <dbReference type="ARBA" id="ARBA00022679"/>
    </source>
</evidence>
<gene>
    <name evidence="3" type="primary">cntL</name>
    <name evidence="3" type="ORF">KQ656_07950</name>
</gene>
<dbReference type="InterPro" id="IPR004298">
    <property type="entry name" value="Nicotian_synth"/>
</dbReference>
<evidence type="ECO:0000313" key="4">
    <source>
        <dbReference type="Proteomes" id="UP000770161"/>
    </source>
</evidence>
<dbReference type="Proteomes" id="UP000770161">
    <property type="component" value="Unassembled WGS sequence"/>
</dbReference>
<dbReference type="SUPFAM" id="SSF53335">
    <property type="entry name" value="S-adenosyl-L-methionine-dependent methyltransferases"/>
    <property type="match status" value="1"/>
</dbReference>
<dbReference type="NCBIfam" id="NF033601">
    <property type="entry name" value="Sta_opine_CntL"/>
    <property type="match status" value="1"/>
</dbReference>
<organism evidence="3 4">
    <name type="scientific">Mammaliicoccus lentus</name>
    <name type="common">Staphylococcus lentus</name>
    <dbReference type="NCBI Taxonomy" id="42858"/>
    <lineage>
        <taxon>Bacteria</taxon>
        <taxon>Bacillati</taxon>
        <taxon>Bacillota</taxon>
        <taxon>Bacilli</taxon>
        <taxon>Bacillales</taxon>
        <taxon>Staphylococcaceae</taxon>
        <taxon>Mammaliicoccus</taxon>
    </lineage>
</organism>
<keyword evidence="4" id="KW-1185">Reference proteome</keyword>
<dbReference type="PANTHER" id="PTHR32266">
    <property type="entry name" value="NICOTIANAMINE SYNTHASE 3"/>
    <property type="match status" value="1"/>
</dbReference>
<accession>A0ABS6GY44</accession>
<dbReference type="RefSeq" id="WP_135032040.1">
    <property type="nucleotide sequence ID" value="NZ_CP188068.1"/>
</dbReference>
<keyword evidence="1" id="KW-0808">Transferase</keyword>
<reference evidence="3 4" key="1">
    <citation type="submission" date="2021-06" db="EMBL/GenBank/DDBJ databases">
        <title>Staphylococcus lentus K169 genome sequencing.</title>
        <authorList>
            <person name="Sundareshan S."/>
            <person name="Akhila D.S."/>
            <person name="Prachi D."/>
            <person name="Sivakumar R."/>
            <person name="Rajendhran J."/>
            <person name="Isloor S."/>
            <person name="Hegde N.R."/>
        </authorList>
    </citation>
    <scope>NUCLEOTIDE SEQUENCE [LARGE SCALE GENOMIC DNA]</scope>
    <source>
        <strain evidence="3 4">K169</strain>
    </source>
</reference>
<name>A0ABS6GY44_MAMLE</name>
<dbReference type="PANTHER" id="PTHR32266:SF12">
    <property type="entry name" value="NICOTIANAMINE SYNTHASE 3"/>
    <property type="match status" value="1"/>
</dbReference>
<comment type="caution">
    <text evidence="3">The sequence shown here is derived from an EMBL/GenBank/DDBJ whole genome shotgun (WGS) entry which is preliminary data.</text>
</comment>
<dbReference type="EMBL" id="JAHLZN010000012">
    <property type="protein sequence ID" value="MBU6113888.1"/>
    <property type="molecule type" value="Genomic_DNA"/>
</dbReference>
<dbReference type="InterPro" id="IPR029063">
    <property type="entry name" value="SAM-dependent_MTases_sf"/>
</dbReference>
<evidence type="ECO:0000256" key="2">
    <source>
        <dbReference type="ARBA" id="ARBA00022691"/>
    </source>
</evidence>